<dbReference type="HAMAP" id="MF_00674">
    <property type="entry name" value="UPF0251"/>
    <property type="match status" value="1"/>
</dbReference>
<dbReference type="PANTHER" id="PTHR37478:SF2">
    <property type="entry name" value="UPF0251 PROTEIN TK0562"/>
    <property type="match status" value="1"/>
</dbReference>
<accession>A0A644VNV6</accession>
<comment type="similarity">
    <text evidence="1">Belongs to the UPF0251 family.</text>
</comment>
<sequence>MSRPHKIRRVTTIPSVSGFKPYGDNITKNNSEVVFLLCEEYEALRLNDYENCNQCEAASIMQISRPTFTRIYLSARRKIALAFVEGRQIIIEGGKVEFTKGWFKCNDCSSSFNKLEEDELICPICKSKNLNEYIQDNNNNGENIENKDLCGRNRCGNRRNNKI</sequence>
<dbReference type="EMBL" id="VSSQ01000380">
    <property type="protein sequence ID" value="MPL93089.1"/>
    <property type="molecule type" value="Genomic_DNA"/>
</dbReference>
<dbReference type="Pfam" id="PF02001">
    <property type="entry name" value="DUF134"/>
    <property type="match status" value="1"/>
</dbReference>
<name>A0A644VNV6_9ZZZZ</name>
<dbReference type="InterPro" id="IPR002852">
    <property type="entry name" value="UPF0251"/>
</dbReference>
<organism evidence="2">
    <name type="scientific">bioreactor metagenome</name>
    <dbReference type="NCBI Taxonomy" id="1076179"/>
    <lineage>
        <taxon>unclassified sequences</taxon>
        <taxon>metagenomes</taxon>
        <taxon>ecological metagenomes</taxon>
    </lineage>
</organism>
<gene>
    <name evidence="2" type="ORF">SDC9_39214</name>
</gene>
<evidence type="ECO:0000256" key="1">
    <source>
        <dbReference type="ARBA" id="ARBA00009350"/>
    </source>
</evidence>
<comment type="caution">
    <text evidence="2">The sequence shown here is derived from an EMBL/GenBank/DDBJ whole genome shotgun (WGS) entry which is preliminary data.</text>
</comment>
<proteinExistence type="inferred from homology"/>
<reference evidence="2" key="1">
    <citation type="submission" date="2019-08" db="EMBL/GenBank/DDBJ databases">
        <authorList>
            <person name="Kucharzyk K."/>
            <person name="Murdoch R.W."/>
            <person name="Higgins S."/>
            <person name="Loffler F."/>
        </authorList>
    </citation>
    <scope>NUCLEOTIDE SEQUENCE</scope>
</reference>
<evidence type="ECO:0000313" key="2">
    <source>
        <dbReference type="EMBL" id="MPL93089.1"/>
    </source>
</evidence>
<protein>
    <submittedName>
        <fullName evidence="2">Uncharacterized protein</fullName>
    </submittedName>
</protein>
<dbReference type="PANTHER" id="PTHR37478">
    <property type="match status" value="1"/>
</dbReference>
<dbReference type="AlphaFoldDB" id="A0A644VNV6"/>